<dbReference type="InterPro" id="IPR006224">
    <property type="entry name" value="PsdUridine_synth_RluA-like_CS"/>
</dbReference>
<name>A0A381Y1E3_9ZZZZ</name>
<keyword evidence="1" id="KW-0694">RNA-binding</keyword>
<protein>
    <recommendedName>
        <fullName evidence="2">Pseudouridine synthase RsuA/RluA-like domain-containing protein</fullName>
    </recommendedName>
</protein>
<dbReference type="SUPFAM" id="SSF55120">
    <property type="entry name" value="Pseudouridine synthase"/>
    <property type="match status" value="1"/>
</dbReference>
<dbReference type="CDD" id="cd02869">
    <property type="entry name" value="PseudoU_synth_RluA_like"/>
    <property type="match status" value="1"/>
</dbReference>
<proteinExistence type="predicted"/>
<evidence type="ECO:0000256" key="1">
    <source>
        <dbReference type="ARBA" id="ARBA00022884"/>
    </source>
</evidence>
<dbReference type="PROSITE" id="PS50889">
    <property type="entry name" value="S4"/>
    <property type="match status" value="1"/>
</dbReference>
<dbReference type="PANTHER" id="PTHR21600">
    <property type="entry name" value="MITOCHONDRIAL RNA PSEUDOURIDINE SYNTHASE"/>
    <property type="match status" value="1"/>
</dbReference>
<gene>
    <name evidence="3" type="ORF">METZ01_LOCUS123147</name>
</gene>
<dbReference type="InterPro" id="IPR006225">
    <property type="entry name" value="PsdUridine_synth_RluC/D"/>
</dbReference>
<sequence>GQIRVNSGRVHPSYRLKLDDLIRVPPVSQRSPAERKFEKEDTDWLVERIIYEDSRILVLDKPSGVAVHGGSGISLGCIEALRYLRPTLPSLELIHRLDRGTSGCLLVAKRRSALRRIHQLLREGQVRKNYLALVEGAWQGSETDVDFNLTANRRKKGETFVRVDSEGKPAHSRFCVIERYQSGATLMEVSTTTGRTHQIRVHAAHMGHTVAGDERYGNQEFNLIMKNKGLHRLFLHALSISFVWPQTEEEFFVSASLPDELGQVLDGVSASR</sequence>
<evidence type="ECO:0000259" key="2">
    <source>
        <dbReference type="Pfam" id="PF00849"/>
    </source>
</evidence>
<dbReference type="Gene3D" id="3.30.2350.10">
    <property type="entry name" value="Pseudouridine synthase"/>
    <property type="match status" value="1"/>
</dbReference>
<evidence type="ECO:0000313" key="3">
    <source>
        <dbReference type="EMBL" id="SVA70293.1"/>
    </source>
</evidence>
<dbReference type="InterPro" id="IPR020103">
    <property type="entry name" value="PsdUridine_synth_cat_dom_sf"/>
</dbReference>
<dbReference type="Pfam" id="PF00849">
    <property type="entry name" value="PseudoU_synth_2"/>
    <property type="match status" value="1"/>
</dbReference>
<accession>A0A381Y1E3</accession>
<dbReference type="EMBL" id="UINC01016985">
    <property type="protein sequence ID" value="SVA70293.1"/>
    <property type="molecule type" value="Genomic_DNA"/>
</dbReference>
<dbReference type="AlphaFoldDB" id="A0A381Y1E3"/>
<feature type="non-terminal residue" evidence="3">
    <location>
        <position position="1"/>
    </location>
</feature>
<dbReference type="NCBIfam" id="TIGR00005">
    <property type="entry name" value="rluA_subfam"/>
    <property type="match status" value="1"/>
</dbReference>
<dbReference type="GO" id="GO:0003723">
    <property type="term" value="F:RNA binding"/>
    <property type="evidence" value="ECO:0007669"/>
    <property type="project" value="UniProtKB-KW"/>
</dbReference>
<reference evidence="3" key="1">
    <citation type="submission" date="2018-05" db="EMBL/GenBank/DDBJ databases">
        <authorList>
            <person name="Lanie J.A."/>
            <person name="Ng W.-L."/>
            <person name="Kazmierczak K.M."/>
            <person name="Andrzejewski T.M."/>
            <person name="Davidsen T.M."/>
            <person name="Wayne K.J."/>
            <person name="Tettelin H."/>
            <person name="Glass J.I."/>
            <person name="Rusch D."/>
            <person name="Podicherti R."/>
            <person name="Tsui H.-C.T."/>
            <person name="Winkler M.E."/>
        </authorList>
    </citation>
    <scope>NUCLEOTIDE SEQUENCE</scope>
</reference>
<dbReference type="InterPro" id="IPR050188">
    <property type="entry name" value="RluA_PseudoU_synthase"/>
</dbReference>
<dbReference type="PANTHER" id="PTHR21600:SF92">
    <property type="entry name" value="RIBOSOMAL LARGE SUBUNIT PSEUDOURIDINE SYNTHASE C"/>
    <property type="match status" value="1"/>
</dbReference>
<dbReference type="GO" id="GO:0000455">
    <property type="term" value="P:enzyme-directed rRNA pseudouridine synthesis"/>
    <property type="evidence" value="ECO:0007669"/>
    <property type="project" value="TreeGrafter"/>
</dbReference>
<dbReference type="GO" id="GO:0160141">
    <property type="term" value="F:23S rRNA pseudouridine(955/2504/2580) synthase activity"/>
    <property type="evidence" value="ECO:0007669"/>
    <property type="project" value="UniProtKB-EC"/>
</dbReference>
<feature type="domain" description="Pseudouridine synthase RsuA/RluA-like" evidence="2">
    <location>
        <begin position="56"/>
        <end position="205"/>
    </location>
</feature>
<dbReference type="InterPro" id="IPR006145">
    <property type="entry name" value="PsdUridine_synth_RsuA/RluA"/>
</dbReference>
<organism evidence="3">
    <name type="scientific">marine metagenome</name>
    <dbReference type="NCBI Taxonomy" id="408172"/>
    <lineage>
        <taxon>unclassified sequences</taxon>
        <taxon>metagenomes</taxon>
        <taxon>ecological metagenomes</taxon>
    </lineage>
</organism>
<dbReference type="PROSITE" id="PS01129">
    <property type="entry name" value="PSI_RLU"/>
    <property type="match status" value="1"/>
</dbReference>